<comment type="caution">
    <text evidence="2">The sequence shown here is derived from an EMBL/GenBank/DDBJ whole genome shotgun (WGS) entry which is preliminary data.</text>
</comment>
<reference evidence="3" key="1">
    <citation type="submission" date="2018-04" db="EMBL/GenBank/DDBJ databases">
        <authorList>
            <person name="Cornet L."/>
        </authorList>
    </citation>
    <scope>NUCLEOTIDE SEQUENCE [LARGE SCALE GENOMIC DNA]</scope>
</reference>
<keyword evidence="1" id="KW-0472">Membrane</keyword>
<dbReference type="EMBL" id="QBMC01000088">
    <property type="protein sequence ID" value="PZO15739.1"/>
    <property type="molecule type" value="Genomic_DNA"/>
</dbReference>
<feature type="transmembrane region" description="Helical" evidence="1">
    <location>
        <begin position="70"/>
        <end position="90"/>
    </location>
</feature>
<name>A0A2W4UG21_9CYAN</name>
<feature type="transmembrane region" description="Helical" evidence="1">
    <location>
        <begin position="7"/>
        <end position="28"/>
    </location>
</feature>
<sequence length="208" mass="22742">MGKFPKAICITVIAVGVVIFLAFLAASARLGGDALNGYQENGRYYVADHGEVAAVSERAWRLNRLQGRSLYVTHPLLLIAMFYLIANDLFPRKMFRGQKELREQKETAIRLSDDPSMTFSCAGKIGALDFSEPVLTVTLYPKGIHCKPIFITAFCVLTSEIVSVSEQRSLAQKGVEIVHSSSEVVSPIFLRCVSNQAAVAALTSISKV</sequence>
<evidence type="ECO:0000313" key="2">
    <source>
        <dbReference type="EMBL" id="PZO15739.1"/>
    </source>
</evidence>
<accession>A0A2W4UG21</accession>
<evidence type="ECO:0000256" key="1">
    <source>
        <dbReference type="SAM" id="Phobius"/>
    </source>
</evidence>
<evidence type="ECO:0000313" key="3">
    <source>
        <dbReference type="Proteomes" id="UP000249354"/>
    </source>
</evidence>
<reference evidence="2 3" key="2">
    <citation type="submission" date="2018-06" db="EMBL/GenBank/DDBJ databases">
        <title>Metagenomic assembly of (sub)arctic Cyanobacteria and their associated microbiome from non-axenic cultures.</title>
        <authorList>
            <person name="Baurain D."/>
        </authorList>
    </citation>
    <scope>NUCLEOTIDE SEQUENCE [LARGE SCALE GENOMIC DNA]</scope>
    <source>
        <strain evidence="2">ULC129bin1</strain>
    </source>
</reference>
<dbReference type="Proteomes" id="UP000249354">
    <property type="component" value="Unassembled WGS sequence"/>
</dbReference>
<dbReference type="AlphaFoldDB" id="A0A2W4UG21"/>
<organism evidence="2 3">
    <name type="scientific">Leptolyngbya foveolarum</name>
    <dbReference type="NCBI Taxonomy" id="47253"/>
    <lineage>
        <taxon>Bacteria</taxon>
        <taxon>Bacillati</taxon>
        <taxon>Cyanobacteriota</taxon>
        <taxon>Cyanophyceae</taxon>
        <taxon>Leptolyngbyales</taxon>
        <taxon>Leptolyngbyaceae</taxon>
        <taxon>Leptolyngbya group</taxon>
        <taxon>Leptolyngbya</taxon>
    </lineage>
</organism>
<keyword evidence="1" id="KW-0812">Transmembrane</keyword>
<proteinExistence type="predicted"/>
<protein>
    <submittedName>
        <fullName evidence="2">Uncharacterized protein</fullName>
    </submittedName>
</protein>
<keyword evidence="1" id="KW-1133">Transmembrane helix</keyword>
<gene>
    <name evidence="2" type="ORF">DCF25_13190</name>
</gene>